<dbReference type="CDD" id="cd00082">
    <property type="entry name" value="HisKA"/>
    <property type="match status" value="1"/>
</dbReference>
<keyword evidence="5" id="KW-1133">Transmembrane helix</keyword>
<accession>A0AAE6ZKA9</accession>
<dbReference type="Pfam" id="PF00512">
    <property type="entry name" value="HisKA"/>
    <property type="match status" value="1"/>
</dbReference>
<feature type="domain" description="Histidine kinase" evidence="6">
    <location>
        <begin position="192"/>
        <end position="420"/>
    </location>
</feature>
<evidence type="ECO:0000313" key="8">
    <source>
        <dbReference type="EMBL" id="QJB33508.1"/>
    </source>
</evidence>
<dbReference type="InterPro" id="IPR011006">
    <property type="entry name" value="CheY-like_superfamily"/>
</dbReference>
<dbReference type="SMART" id="SM00387">
    <property type="entry name" value="HATPase_c"/>
    <property type="match status" value="1"/>
</dbReference>
<evidence type="ECO:0000256" key="1">
    <source>
        <dbReference type="ARBA" id="ARBA00000085"/>
    </source>
</evidence>
<dbReference type="RefSeq" id="WP_168806777.1">
    <property type="nucleotide sequence ID" value="NZ_CP051205.1"/>
</dbReference>
<dbReference type="Pfam" id="PF00072">
    <property type="entry name" value="Response_reg"/>
    <property type="match status" value="1"/>
</dbReference>
<dbReference type="InterPro" id="IPR036890">
    <property type="entry name" value="HATPase_C_sf"/>
</dbReference>
<dbReference type="InterPro" id="IPR005467">
    <property type="entry name" value="His_kinase_dom"/>
</dbReference>
<evidence type="ECO:0000256" key="3">
    <source>
        <dbReference type="ARBA" id="ARBA00022553"/>
    </source>
</evidence>
<proteinExistence type="predicted"/>
<feature type="domain" description="Response regulatory" evidence="7">
    <location>
        <begin position="441"/>
        <end position="558"/>
    </location>
</feature>
<dbReference type="EC" id="2.7.13.3" evidence="2"/>
<dbReference type="SMART" id="SM00388">
    <property type="entry name" value="HisKA"/>
    <property type="match status" value="1"/>
</dbReference>
<dbReference type="Gene3D" id="3.40.50.2300">
    <property type="match status" value="1"/>
</dbReference>
<evidence type="ECO:0000313" key="9">
    <source>
        <dbReference type="Proteomes" id="UP000502421"/>
    </source>
</evidence>
<feature type="transmembrane region" description="Helical" evidence="5">
    <location>
        <begin position="66"/>
        <end position="86"/>
    </location>
</feature>
<dbReference type="PROSITE" id="PS50109">
    <property type="entry name" value="HIS_KIN"/>
    <property type="match status" value="1"/>
</dbReference>
<feature type="modified residue" description="4-aspartylphosphate" evidence="4">
    <location>
        <position position="490"/>
    </location>
</feature>
<dbReference type="InterPro" id="IPR036097">
    <property type="entry name" value="HisK_dim/P_sf"/>
</dbReference>
<keyword evidence="5" id="KW-0812">Transmembrane</keyword>
<feature type="transmembrane region" description="Helical" evidence="5">
    <location>
        <begin position="147"/>
        <end position="169"/>
    </location>
</feature>
<dbReference type="PROSITE" id="PS50110">
    <property type="entry name" value="RESPONSE_REGULATORY"/>
    <property type="match status" value="1"/>
</dbReference>
<gene>
    <name evidence="8" type="ORF">HF329_20185</name>
</gene>
<dbReference type="Gene3D" id="3.30.565.10">
    <property type="entry name" value="Histidine kinase-like ATPase, C-terminal domain"/>
    <property type="match status" value="1"/>
</dbReference>
<dbReference type="PANTHER" id="PTHR43547:SF2">
    <property type="entry name" value="HYBRID SIGNAL TRANSDUCTION HISTIDINE KINASE C"/>
    <property type="match status" value="1"/>
</dbReference>
<feature type="transmembrane region" description="Helical" evidence="5">
    <location>
        <begin position="42"/>
        <end position="59"/>
    </location>
</feature>
<name>A0AAE6ZKA9_9BACT</name>
<dbReference type="InterPro" id="IPR001789">
    <property type="entry name" value="Sig_transdc_resp-reg_receiver"/>
</dbReference>
<dbReference type="InterPro" id="IPR003661">
    <property type="entry name" value="HisK_dim/P_dom"/>
</dbReference>
<comment type="catalytic activity">
    <reaction evidence="1">
        <text>ATP + protein L-histidine = ADP + protein N-phospho-L-histidine.</text>
        <dbReference type="EC" id="2.7.13.3"/>
    </reaction>
</comment>
<dbReference type="SUPFAM" id="SSF55874">
    <property type="entry name" value="ATPase domain of HSP90 chaperone/DNA topoisomerase II/histidine kinase"/>
    <property type="match status" value="1"/>
</dbReference>
<dbReference type="AlphaFoldDB" id="A0AAE6ZKA9"/>
<dbReference type="EMBL" id="CP051205">
    <property type="protein sequence ID" value="QJB33508.1"/>
    <property type="molecule type" value="Genomic_DNA"/>
</dbReference>
<dbReference type="CDD" id="cd00075">
    <property type="entry name" value="HATPase"/>
    <property type="match status" value="1"/>
</dbReference>
<dbReference type="SUPFAM" id="SSF47384">
    <property type="entry name" value="Homodimeric domain of signal transducing histidine kinase"/>
    <property type="match status" value="1"/>
</dbReference>
<evidence type="ECO:0000256" key="5">
    <source>
        <dbReference type="SAM" id="Phobius"/>
    </source>
</evidence>
<sequence>MKIAAYSDKPVSFFNTICLLLAVLSLTLGMAVFYLIDFAPAFYLELFVGVLFFCLPFLHRRIGVDNVILIFFIVLDAALVFYGIVLGPVSEIHLLAAFLMGASDLLITSRKLRNLFWAYVGLMVVLLEVNYSYHLVTPIAFSKSSMLAIRLIVVLTGTALNGIMLYFYIKQVRTMMAEQKKASEAKTRYLRETNHEIRTPLTSIMGIAEGLNENVAKLEKAVHPADKALVAAIRKETEHLQVASLLIREIINNQLDLAKIEEHQFNEVKNESFSLRECMNECILMLRPIASSRKINVVLNYDAQLPEYILSDSTILSKIINNLASNALKYAVKNSVVRFNVLKAGDHIHLETHNVSSLDPEQLHDIFLPFVSHAGKEHMVESTGLGLSITKQLVEKINGTITATNSSGTTSFLLVLPLKAGFKIQENVHPEPVDEIYQDYIILVLEDDKLNQASFRAAIKSMGATPYFAENGVEALELLKMITPDLIITDGKMPVMDGKNFLLALRATDDATRHIPAIVSSGETFLQEQEEFMAAGATDFLLKPFTRRELVDMIRKHLPSIKLTKPIP</sequence>
<dbReference type="GO" id="GO:0000155">
    <property type="term" value="F:phosphorelay sensor kinase activity"/>
    <property type="evidence" value="ECO:0007669"/>
    <property type="project" value="InterPro"/>
</dbReference>
<evidence type="ECO:0000256" key="2">
    <source>
        <dbReference type="ARBA" id="ARBA00012438"/>
    </source>
</evidence>
<dbReference type="InterPro" id="IPR003594">
    <property type="entry name" value="HATPase_dom"/>
</dbReference>
<organism evidence="8 9">
    <name type="scientific">Chitinophaga oryzae</name>
    <dbReference type="NCBI Taxonomy" id="2725414"/>
    <lineage>
        <taxon>Bacteria</taxon>
        <taxon>Pseudomonadati</taxon>
        <taxon>Bacteroidota</taxon>
        <taxon>Chitinophagia</taxon>
        <taxon>Chitinophagales</taxon>
        <taxon>Chitinophagaceae</taxon>
        <taxon>Chitinophaga</taxon>
    </lineage>
</organism>
<reference evidence="9" key="1">
    <citation type="submission" date="2020-04" db="EMBL/GenBank/DDBJ databases">
        <authorList>
            <person name="Kittiwongwattana C."/>
        </authorList>
    </citation>
    <scope>NUCLEOTIDE SEQUENCE [LARGE SCALE GENOMIC DNA]</scope>
    <source>
        <strain evidence="9">1310</strain>
    </source>
</reference>
<protein>
    <recommendedName>
        <fullName evidence="2">histidine kinase</fullName>
        <ecNumber evidence="2">2.7.13.3</ecNumber>
    </recommendedName>
</protein>
<feature type="transmembrane region" description="Helical" evidence="5">
    <location>
        <begin position="12"/>
        <end position="36"/>
    </location>
</feature>
<evidence type="ECO:0000259" key="7">
    <source>
        <dbReference type="PROSITE" id="PS50110"/>
    </source>
</evidence>
<dbReference type="KEGG" id="coy:HF329_20185"/>
<dbReference type="PANTHER" id="PTHR43547">
    <property type="entry name" value="TWO-COMPONENT HISTIDINE KINASE"/>
    <property type="match status" value="1"/>
</dbReference>
<dbReference type="SUPFAM" id="SSF52172">
    <property type="entry name" value="CheY-like"/>
    <property type="match status" value="1"/>
</dbReference>
<keyword evidence="3 4" id="KW-0597">Phosphoprotein</keyword>
<dbReference type="Gene3D" id="1.10.287.130">
    <property type="match status" value="1"/>
</dbReference>
<evidence type="ECO:0000256" key="4">
    <source>
        <dbReference type="PROSITE-ProRule" id="PRU00169"/>
    </source>
</evidence>
<dbReference type="SMART" id="SM00448">
    <property type="entry name" value="REC"/>
    <property type="match status" value="1"/>
</dbReference>
<evidence type="ECO:0000259" key="6">
    <source>
        <dbReference type="PROSITE" id="PS50109"/>
    </source>
</evidence>
<dbReference type="Pfam" id="PF02518">
    <property type="entry name" value="HATPase_c"/>
    <property type="match status" value="1"/>
</dbReference>
<dbReference type="Proteomes" id="UP000502421">
    <property type="component" value="Chromosome"/>
</dbReference>
<feature type="transmembrane region" description="Helical" evidence="5">
    <location>
        <begin position="116"/>
        <end position="135"/>
    </location>
</feature>
<keyword evidence="5" id="KW-0472">Membrane</keyword>
<dbReference type="CDD" id="cd17546">
    <property type="entry name" value="REC_hyHK_CKI1_RcsC-like"/>
    <property type="match status" value="1"/>
</dbReference>